<dbReference type="OrthoDB" id="10051464at2759"/>
<protein>
    <recommendedName>
        <fullName evidence="3">P-type domain-containing protein</fullName>
    </recommendedName>
</protein>
<dbReference type="PRINTS" id="PR00680">
    <property type="entry name" value="PTREFOIL"/>
</dbReference>
<dbReference type="SMART" id="SM00018">
    <property type="entry name" value="PD"/>
    <property type="match status" value="1"/>
</dbReference>
<dbReference type="PROSITE" id="PS51448">
    <property type="entry name" value="P_TREFOIL_2"/>
    <property type="match status" value="1"/>
</dbReference>
<dbReference type="PANTHER" id="PTHR13826:SF14">
    <property type="entry name" value="TREFOIL FACTOR 2"/>
    <property type="match status" value="1"/>
</dbReference>
<evidence type="ECO:0000256" key="2">
    <source>
        <dbReference type="PROSITE-ProRule" id="PRU00779"/>
    </source>
</evidence>
<feature type="domain" description="P-type" evidence="3">
    <location>
        <begin position="85"/>
        <end position="128"/>
    </location>
</feature>
<keyword evidence="1 2" id="KW-1015">Disulfide bond</keyword>
<feature type="disulfide bond" evidence="2">
    <location>
        <begin position="87"/>
        <end position="113"/>
    </location>
</feature>
<evidence type="ECO:0000313" key="5">
    <source>
        <dbReference type="Proteomes" id="UP000507470"/>
    </source>
</evidence>
<dbReference type="GO" id="GO:0005615">
    <property type="term" value="C:extracellular space"/>
    <property type="evidence" value="ECO:0007669"/>
    <property type="project" value="TreeGrafter"/>
</dbReference>
<dbReference type="InterPro" id="IPR000519">
    <property type="entry name" value="P_trefoil_dom"/>
</dbReference>
<organism evidence="4 5">
    <name type="scientific">Mytilus coruscus</name>
    <name type="common">Sea mussel</name>
    <dbReference type="NCBI Taxonomy" id="42192"/>
    <lineage>
        <taxon>Eukaryota</taxon>
        <taxon>Metazoa</taxon>
        <taxon>Spiralia</taxon>
        <taxon>Lophotrochozoa</taxon>
        <taxon>Mollusca</taxon>
        <taxon>Bivalvia</taxon>
        <taxon>Autobranchia</taxon>
        <taxon>Pteriomorphia</taxon>
        <taxon>Mytilida</taxon>
        <taxon>Mytiloidea</taxon>
        <taxon>Mytilidae</taxon>
        <taxon>Mytilinae</taxon>
        <taxon>Mytilus</taxon>
    </lineage>
</organism>
<keyword evidence="5" id="KW-1185">Reference proteome</keyword>
<dbReference type="CDD" id="cd00111">
    <property type="entry name" value="Trefoil"/>
    <property type="match status" value="1"/>
</dbReference>
<dbReference type="SUPFAM" id="SSF57492">
    <property type="entry name" value="Trefoil"/>
    <property type="match status" value="1"/>
</dbReference>
<feature type="disulfide bond" evidence="2">
    <location>
        <begin position="97"/>
        <end position="112"/>
    </location>
</feature>
<dbReference type="Gene3D" id="4.10.110.10">
    <property type="entry name" value="Spasmolytic Protein, domain 1"/>
    <property type="match status" value="1"/>
</dbReference>
<dbReference type="PANTHER" id="PTHR13826">
    <property type="entry name" value="INTESTINAL TREFOIL FACTOR-RELATED"/>
    <property type="match status" value="1"/>
</dbReference>
<gene>
    <name evidence="4" type="ORF">MCOR_37083</name>
</gene>
<sequence>MTMYKNKQCKVQCEILSQGGMDYVYTINQSVYVDISLFFFQNKTVQLEEKFFSLYLDKETLTLLKMNIHTTLLMSVICGIVYADHDCHVPPIYRQECGWGGISPETCESRGCCFDSSIRGVKWCFKKANRQCWVLPNYRQAVVSTPTHQEQNGVSKRKTNNASAQGNGEWRRFEISILISIISL</sequence>
<name>A0A6J8D386_MYTCO</name>
<dbReference type="AlphaFoldDB" id="A0A6J8D386"/>
<proteinExistence type="predicted"/>
<dbReference type="Proteomes" id="UP000507470">
    <property type="component" value="Unassembled WGS sequence"/>
</dbReference>
<dbReference type="InterPro" id="IPR017994">
    <property type="entry name" value="P_trefoil_chordata"/>
</dbReference>
<dbReference type="EMBL" id="CACVKT020006694">
    <property type="protein sequence ID" value="CAC5403178.1"/>
    <property type="molecule type" value="Genomic_DNA"/>
</dbReference>
<dbReference type="InterPro" id="IPR044913">
    <property type="entry name" value="P_trefoil_dom_sf"/>
</dbReference>
<feature type="disulfide bond" evidence="2">
    <location>
        <begin position="107"/>
        <end position="124"/>
    </location>
</feature>
<accession>A0A6J8D386</accession>
<reference evidence="4 5" key="1">
    <citation type="submission" date="2020-06" db="EMBL/GenBank/DDBJ databases">
        <authorList>
            <person name="Li R."/>
            <person name="Bekaert M."/>
        </authorList>
    </citation>
    <scope>NUCLEOTIDE SEQUENCE [LARGE SCALE GENOMIC DNA]</scope>
    <source>
        <strain evidence="5">wild</strain>
    </source>
</reference>
<dbReference type="Pfam" id="PF00088">
    <property type="entry name" value="Trefoil"/>
    <property type="match status" value="1"/>
</dbReference>
<evidence type="ECO:0000256" key="1">
    <source>
        <dbReference type="ARBA" id="ARBA00023157"/>
    </source>
</evidence>
<evidence type="ECO:0000313" key="4">
    <source>
        <dbReference type="EMBL" id="CAC5403178.1"/>
    </source>
</evidence>
<dbReference type="FunFam" id="4.10.110.10:FF:000006">
    <property type="entry name" value="Trefoil factor 1"/>
    <property type="match status" value="1"/>
</dbReference>
<evidence type="ECO:0000259" key="3">
    <source>
        <dbReference type="PROSITE" id="PS51448"/>
    </source>
</evidence>